<evidence type="ECO:0000313" key="3">
    <source>
        <dbReference type="Proteomes" id="UP001296104"/>
    </source>
</evidence>
<dbReference type="AlphaFoldDB" id="A0AAI9EAZ9"/>
<comment type="caution">
    <text evidence="2">The sequence shown here is derived from an EMBL/GenBank/DDBJ whole genome shotgun (WGS) entry which is preliminary data.</text>
</comment>
<reference evidence="2" key="1">
    <citation type="submission" date="2023-11" db="EMBL/GenBank/DDBJ databases">
        <authorList>
            <person name="Alioto T."/>
            <person name="Alioto T."/>
            <person name="Gomez Garrido J."/>
        </authorList>
    </citation>
    <scope>NUCLEOTIDE SEQUENCE</scope>
</reference>
<dbReference type="Proteomes" id="UP001296104">
    <property type="component" value="Unassembled WGS sequence"/>
</dbReference>
<protein>
    <submittedName>
        <fullName evidence="2">Uncharacterized protein</fullName>
    </submittedName>
</protein>
<evidence type="ECO:0000256" key="1">
    <source>
        <dbReference type="SAM" id="MobiDB-lite"/>
    </source>
</evidence>
<name>A0AAI9EAZ9_9PEZI</name>
<evidence type="ECO:0000313" key="2">
    <source>
        <dbReference type="EMBL" id="CAK4017478.1"/>
    </source>
</evidence>
<keyword evidence="3" id="KW-1185">Reference proteome</keyword>
<feature type="region of interest" description="Disordered" evidence="1">
    <location>
        <begin position="89"/>
        <end position="111"/>
    </location>
</feature>
<proteinExistence type="predicted"/>
<accession>A0AAI9EAZ9</accession>
<gene>
    <name evidence="2" type="ORF">LECACI_7A004628</name>
</gene>
<dbReference type="EMBL" id="CAVMBE010000026">
    <property type="protein sequence ID" value="CAK4017478.1"/>
    <property type="molecule type" value="Genomic_DNA"/>
</dbReference>
<sequence>MCRWYYEAKFCHAYLADVEPGVPLKDSKWFTRSWTLQGTYCSGLRGILRQGLGAPSESKQRLADQLAEITPGSTSKFFETARRWKSVQHRSSNGLGDSIGRRLGKKTERIA</sequence>
<organism evidence="2 3">
    <name type="scientific">Lecanosticta acicola</name>
    <dbReference type="NCBI Taxonomy" id="111012"/>
    <lineage>
        <taxon>Eukaryota</taxon>
        <taxon>Fungi</taxon>
        <taxon>Dikarya</taxon>
        <taxon>Ascomycota</taxon>
        <taxon>Pezizomycotina</taxon>
        <taxon>Dothideomycetes</taxon>
        <taxon>Dothideomycetidae</taxon>
        <taxon>Mycosphaerellales</taxon>
        <taxon>Mycosphaerellaceae</taxon>
        <taxon>Lecanosticta</taxon>
    </lineage>
</organism>